<dbReference type="Proteomes" id="UP000182227">
    <property type="component" value="Unassembled WGS sequence"/>
</dbReference>
<evidence type="ECO:0000313" key="2">
    <source>
        <dbReference type="EMBL" id="CQD18726.1"/>
    </source>
</evidence>
<organism evidence="2 4">
    <name type="scientific">Mycolicibacterium conceptionense</name>
    <dbReference type="NCBI Taxonomy" id="451644"/>
    <lineage>
        <taxon>Bacteria</taxon>
        <taxon>Bacillati</taxon>
        <taxon>Actinomycetota</taxon>
        <taxon>Actinomycetes</taxon>
        <taxon>Mycobacteriales</taxon>
        <taxon>Mycobacteriaceae</taxon>
        <taxon>Mycolicibacterium</taxon>
    </lineage>
</organism>
<protein>
    <submittedName>
        <fullName evidence="3">Channel-forming protein</fullName>
    </submittedName>
    <submittedName>
        <fullName evidence="2">Copper transporter MctB</fullName>
    </submittedName>
</protein>
<gene>
    <name evidence="2" type="primary">mctB</name>
    <name evidence="3" type="ORF">AWB98_22665</name>
    <name evidence="2" type="ORF">BN970_04165</name>
</gene>
<keyword evidence="5" id="KW-1185">Reference proteome</keyword>
<dbReference type="Proteomes" id="UP000193811">
    <property type="component" value="Unassembled WGS sequence"/>
</dbReference>
<dbReference type="GO" id="GO:0055070">
    <property type="term" value="P:copper ion homeostasis"/>
    <property type="evidence" value="ECO:0007669"/>
    <property type="project" value="InterPro"/>
</dbReference>
<dbReference type="GeneID" id="44298285"/>
<dbReference type="Pfam" id="PF11382">
    <property type="entry name" value="MctB"/>
    <property type="match status" value="1"/>
</dbReference>
<dbReference type="AlphaFoldDB" id="A0A0U1DPF1"/>
<dbReference type="RefSeq" id="WP_076211381.1">
    <property type="nucleotide sequence ID" value="NZ_JACKVA010000025.1"/>
</dbReference>
<reference evidence="3 5" key="2">
    <citation type="submission" date="2016-01" db="EMBL/GenBank/DDBJ databases">
        <title>The new phylogeny of the genus Mycobacterium.</title>
        <authorList>
            <person name="Tarcisio F."/>
            <person name="Conor M."/>
            <person name="Antonella G."/>
            <person name="Elisabetta G."/>
            <person name="Giulia F.S."/>
            <person name="Sara T."/>
            <person name="Anna F."/>
            <person name="Clotilde B."/>
            <person name="Roberto B."/>
            <person name="Veronica D.S."/>
            <person name="Fabio R."/>
            <person name="Monica P."/>
            <person name="Olivier J."/>
            <person name="Enrico T."/>
            <person name="Nicola S."/>
        </authorList>
    </citation>
    <scope>NUCLEOTIDE SEQUENCE [LARGE SCALE GENOMIC DNA]</scope>
    <source>
        <strain evidence="3 5">CCUG 50187</strain>
    </source>
</reference>
<evidence type="ECO:0000313" key="3">
    <source>
        <dbReference type="EMBL" id="ORV24277.1"/>
    </source>
</evidence>
<evidence type="ECO:0000313" key="5">
    <source>
        <dbReference type="Proteomes" id="UP000193811"/>
    </source>
</evidence>
<evidence type="ECO:0000256" key="1">
    <source>
        <dbReference type="SAM" id="Coils"/>
    </source>
</evidence>
<keyword evidence="1" id="KW-0175">Coiled coil</keyword>
<dbReference type="EMBL" id="LQOP01000021">
    <property type="protein sequence ID" value="ORV24277.1"/>
    <property type="molecule type" value="Genomic_DNA"/>
</dbReference>
<reference evidence="2 4" key="1">
    <citation type="submission" date="2015-03" db="EMBL/GenBank/DDBJ databases">
        <authorList>
            <person name="Murphy D."/>
        </authorList>
    </citation>
    <scope>NUCLEOTIDE SEQUENCE [LARGE SCALE GENOMIC DNA]</scope>
    <source>
        <strain evidence="2 4">D16</strain>
    </source>
</reference>
<feature type="coiled-coil region" evidence="1">
    <location>
        <begin position="34"/>
        <end position="61"/>
    </location>
</feature>
<sequence>MITLRAHAISLAAVFLALAIGVALGSGLLSNTVLSGLRDDKKDLQHQIETLTDGKNALNEKLNAAGEFDAQLAPRMVRDTLKDKSVVLFRTPDAADGDVEAVSRFIRDAGGTVTGKVSLTSEFVEANSADKLLSVVNSPIVPAGKQLSTAAVDQGSQAGDLLGITLLIDRNPAAAPVDDTQRQTVLAALRDTGFLTYDDPHIGAANTALIITGGGFGADGGNRGATVARFAAGLAPHGTGTVLAGRSGSASGTGPVAVTRSDAGLNAVVSTVDDADSSAGQITAVLALGDLVSGGKPGKYGTGQGATSVTVPQ</sequence>
<evidence type="ECO:0000313" key="4">
    <source>
        <dbReference type="Proteomes" id="UP000182227"/>
    </source>
</evidence>
<dbReference type="EMBL" id="CTEF01000003">
    <property type="protein sequence ID" value="CQD18726.1"/>
    <property type="molecule type" value="Genomic_DNA"/>
</dbReference>
<proteinExistence type="predicted"/>
<dbReference type="InterPro" id="IPR021522">
    <property type="entry name" value="MctB"/>
</dbReference>
<name>A0A0U1DPF1_9MYCO</name>
<dbReference type="GO" id="GO:0016020">
    <property type="term" value="C:membrane"/>
    <property type="evidence" value="ECO:0007669"/>
    <property type="project" value="InterPro"/>
</dbReference>
<accession>A0A0U1DPF1</accession>